<dbReference type="InterPro" id="IPR040044">
    <property type="entry name" value="SRR1L"/>
</dbReference>
<dbReference type="Proteomes" id="UP001604277">
    <property type="component" value="Unassembled WGS sequence"/>
</dbReference>
<sequence>MDASAKILNTEKPSPTEDWTIVMPRRGKKTRSFNKILIAEQQREEKLWTPIGLETDPERESKLMQKMQICIQKLENSEFFRSFLHQMQYPDMLAKFLKVLGPETKMLMVIYGIGSIESFEPPRLQLSLAILMKRKFDWIGEIEVFDPIISLMESKVLTSLGCSVLSINEQGRRQALKPTLFFMPHCEAELYNNLLQVNWGVDKLNRIVLFGNSFEAYEHHMSMFKNSVFVNSRKHILAVRRFTKEFIVDTFSDDSFRAFHSSSWHFFGLDSETDLQTLDVKHFIIA</sequence>
<dbReference type="PANTHER" id="PTHR28626">
    <property type="entry name" value="SRR1-LIKE PROTEIN"/>
    <property type="match status" value="1"/>
</dbReference>
<dbReference type="AlphaFoldDB" id="A0ABD1QPM6"/>
<dbReference type="EMBL" id="JBFOLJ010000014">
    <property type="protein sequence ID" value="KAL2478173.1"/>
    <property type="molecule type" value="Genomic_DNA"/>
</dbReference>
<evidence type="ECO:0000313" key="3">
    <source>
        <dbReference type="EMBL" id="KAL2478173.1"/>
    </source>
</evidence>
<dbReference type="Pfam" id="PF07985">
    <property type="entry name" value="SRR1"/>
    <property type="match status" value="1"/>
</dbReference>
<comment type="caution">
    <text evidence="3">The sequence shown here is derived from an EMBL/GenBank/DDBJ whole genome shotgun (WGS) entry which is preliminary data.</text>
</comment>
<comment type="similarity">
    <text evidence="1">Belongs to the SRR1 family.</text>
</comment>
<gene>
    <name evidence="3" type="ORF">Fot_47187</name>
</gene>
<accession>A0ABD1QPM6</accession>
<feature type="domain" description="SRR1-like" evidence="2">
    <location>
        <begin position="106"/>
        <end position="266"/>
    </location>
</feature>
<evidence type="ECO:0000259" key="2">
    <source>
        <dbReference type="Pfam" id="PF07985"/>
    </source>
</evidence>
<dbReference type="PANTHER" id="PTHR28626:SF3">
    <property type="entry name" value="SRR1-LIKE PROTEIN"/>
    <property type="match status" value="1"/>
</dbReference>
<dbReference type="InterPro" id="IPR012942">
    <property type="entry name" value="SRR1-like"/>
</dbReference>
<organism evidence="3 4">
    <name type="scientific">Forsythia ovata</name>
    <dbReference type="NCBI Taxonomy" id="205694"/>
    <lineage>
        <taxon>Eukaryota</taxon>
        <taxon>Viridiplantae</taxon>
        <taxon>Streptophyta</taxon>
        <taxon>Embryophyta</taxon>
        <taxon>Tracheophyta</taxon>
        <taxon>Spermatophyta</taxon>
        <taxon>Magnoliopsida</taxon>
        <taxon>eudicotyledons</taxon>
        <taxon>Gunneridae</taxon>
        <taxon>Pentapetalae</taxon>
        <taxon>asterids</taxon>
        <taxon>lamiids</taxon>
        <taxon>Lamiales</taxon>
        <taxon>Oleaceae</taxon>
        <taxon>Forsythieae</taxon>
        <taxon>Forsythia</taxon>
    </lineage>
</organism>
<keyword evidence="4" id="KW-1185">Reference proteome</keyword>
<name>A0ABD1QPM6_9LAMI</name>
<protein>
    <submittedName>
        <fullName evidence="3">Protein SENSITIVITY TO RED LIGHT REDUCED 1</fullName>
    </submittedName>
</protein>
<proteinExistence type="inferred from homology"/>
<evidence type="ECO:0000256" key="1">
    <source>
        <dbReference type="ARBA" id="ARBA00009856"/>
    </source>
</evidence>
<evidence type="ECO:0000313" key="4">
    <source>
        <dbReference type="Proteomes" id="UP001604277"/>
    </source>
</evidence>
<reference evidence="4" key="1">
    <citation type="submission" date="2024-07" db="EMBL/GenBank/DDBJ databases">
        <title>Two chromosome-level genome assemblies of Korean endemic species Abeliophyllum distichum and Forsythia ovata (Oleaceae).</title>
        <authorList>
            <person name="Jang H."/>
        </authorList>
    </citation>
    <scope>NUCLEOTIDE SEQUENCE [LARGE SCALE GENOMIC DNA]</scope>
</reference>